<reference evidence="8" key="1">
    <citation type="journal article" date="2014" name="Int. J. Syst. Evol. Microbiol.">
        <title>Complete genome sequence of Corynebacterium casei LMG S-19264T (=DSM 44701T), isolated from a smear-ripened cheese.</title>
        <authorList>
            <consortium name="US DOE Joint Genome Institute (JGI-PGF)"/>
            <person name="Walter F."/>
            <person name="Albersmeier A."/>
            <person name="Kalinowski J."/>
            <person name="Ruckert C."/>
        </authorList>
    </citation>
    <scope>NUCLEOTIDE SEQUENCE</scope>
    <source>
        <strain evidence="8">KCTC 42731</strain>
    </source>
</reference>
<dbReference type="InterPro" id="IPR011990">
    <property type="entry name" value="TPR-like_helical_dom_sf"/>
</dbReference>
<protein>
    <recommendedName>
        <fullName evidence="2">diguanylate cyclase</fullName>
        <ecNumber evidence="2">2.7.7.65</ecNumber>
    </recommendedName>
</protein>
<dbReference type="PANTHER" id="PTHR45138">
    <property type="entry name" value="REGULATORY COMPONENTS OF SENSORY TRANSDUCTION SYSTEM"/>
    <property type="match status" value="1"/>
</dbReference>
<dbReference type="SUPFAM" id="SSF48452">
    <property type="entry name" value="TPR-like"/>
    <property type="match status" value="1"/>
</dbReference>
<keyword evidence="5" id="KW-0812">Transmembrane</keyword>
<reference evidence="8" key="2">
    <citation type="submission" date="2020-09" db="EMBL/GenBank/DDBJ databases">
        <authorList>
            <person name="Sun Q."/>
            <person name="Kim S."/>
        </authorList>
    </citation>
    <scope>NUCLEOTIDE SEQUENCE</scope>
    <source>
        <strain evidence="8">KCTC 42731</strain>
    </source>
</reference>
<evidence type="ECO:0000256" key="2">
    <source>
        <dbReference type="ARBA" id="ARBA00012528"/>
    </source>
</evidence>
<feature type="domain" description="GGDEF" evidence="7">
    <location>
        <begin position="266"/>
        <end position="399"/>
    </location>
</feature>
<dbReference type="Gene3D" id="3.30.70.270">
    <property type="match status" value="1"/>
</dbReference>
<evidence type="ECO:0000256" key="4">
    <source>
        <dbReference type="SAM" id="Coils"/>
    </source>
</evidence>
<keyword evidence="5" id="KW-1133">Transmembrane helix</keyword>
<feature type="coiled-coil region" evidence="4">
    <location>
        <begin position="161"/>
        <end position="195"/>
    </location>
</feature>
<dbReference type="InterPro" id="IPR050469">
    <property type="entry name" value="Diguanylate_Cyclase"/>
</dbReference>
<dbReference type="InterPro" id="IPR000160">
    <property type="entry name" value="GGDEF_dom"/>
</dbReference>
<keyword evidence="9" id="KW-1185">Reference proteome</keyword>
<comment type="catalytic activity">
    <reaction evidence="3">
        <text>2 GTP = 3',3'-c-di-GMP + 2 diphosphate</text>
        <dbReference type="Rhea" id="RHEA:24898"/>
        <dbReference type="ChEBI" id="CHEBI:33019"/>
        <dbReference type="ChEBI" id="CHEBI:37565"/>
        <dbReference type="ChEBI" id="CHEBI:58805"/>
        <dbReference type="EC" id="2.7.7.65"/>
    </reaction>
</comment>
<feature type="signal peptide" evidence="6">
    <location>
        <begin position="1"/>
        <end position="24"/>
    </location>
</feature>
<evidence type="ECO:0000256" key="1">
    <source>
        <dbReference type="ARBA" id="ARBA00001946"/>
    </source>
</evidence>
<evidence type="ECO:0000256" key="5">
    <source>
        <dbReference type="SAM" id="Phobius"/>
    </source>
</evidence>
<gene>
    <name evidence="8" type="ORF">GCM10017161_11110</name>
</gene>
<accession>A0A919BEG9</accession>
<feature type="chain" id="PRO_5038047042" description="diguanylate cyclase" evidence="6">
    <location>
        <begin position="25"/>
        <end position="399"/>
    </location>
</feature>
<dbReference type="GO" id="GO:0052621">
    <property type="term" value="F:diguanylate cyclase activity"/>
    <property type="evidence" value="ECO:0007669"/>
    <property type="project" value="UniProtKB-EC"/>
</dbReference>
<dbReference type="PROSITE" id="PS50887">
    <property type="entry name" value="GGDEF"/>
    <property type="match status" value="1"/>
</dbReference>
<dbReference type="EMBL" id="BNCK01000002">
    <property type="protein sequence ID" value="GHF85334.1"/>
    <property type="molecule type" value="Genomic_DNA"/>
</dbReference>
<proteinExistence type="predicted"/>
<dbReference type="Proteomes" id="UP000623842">
    <property type="component" value="Unassembled WGS sequence"/>
</dbReference>
<organism evidence="8 9">
    <name type="scientific">Thalassotalea marina</name>
    <dbReference type="NCBI Taxonomy" id="1673741"/>
    <lineage>
        <taxon>Bacteria</taxon>
        <taxon>Pseudomonadati</taxon>
        <taxon>Pseudomonadota</taxon>
        <taxon>Gammaproteobacteria</taxon>
        <taxon>Alteromonadales</taxon>
        <taxon>Colwelliaceae</taxon>
        <taxon>Thalassotalea</taxon>
    </lineage>
</organism>
<dbReference type="InterPro" id="IPR043128">
    <property type="entry name" value="Rev_trsase/Diguanyl_cyclase"/>
</dbReference>
<sequence>MTNMLRLSGLLFTILCLFIVPAWAEDLKGDPLSKDQILPIDDRINALLPQSKTVDDNVRQIYQRLTKQNQTFNVAENYLMLIIEANIATADGEVDAAISLLKQALALDEKMPSKQVYLPDFSQAHLLLSAAYAGQERFQEAYDAKKAYIDKHYQYREHLYLIRLAKLNEKYETDLKFKQNELLAKEQDVKELKLKDVRSKQAMQQRNLVVLTLIAIIFLALLFRQLRIRSILKHLAKTDSLTGLANRRTLFSVGERLFTQAKNNQHALAVMLLDIDYFKLINDEYGHDVGDKVIMAVVELGRETLRAKDTFARIGGEEFVVLLPYTQLKEAKAIAERFREKVQQFELEQVAPQMAERNVTISIGVAELTDKINDFDDLLHQADEAMYQAKENGRNQVCI</sequence>
<keyword evidence="6" id="KW-0732">Signal</keyword>
<dbReference type="Gene3D" id="1.25.40.10">
    <property type="entry name" value="Tetratricopeptide repeat domain"/>
    <property type="match status" value="1"/>
</dbReference>
<dbReference type="EC" id="2.7.7.65" evidence="2"/>
<dbReference type="AlphaFoldDB" id="A0A919BEG9"/>
<evidence type="ECO:0000256" key="3">
    <source>
        <dbReference type="ARBA" id="ARBA00034247"/>
    </source>
</evidence>
<dbReference type="InterPro" id="IPR029787">
    <property type="entry name" value="Nucleotide_cyclase"/>
</dbReference>
<dbReference type="SUPFAM" id="SSF55073">
    <property type="entry name" value="Nucleotide cyclase"/>
    <property type="match status" value="1"/>
</dbReference>
<feature type="transmembrane region" description="Helical" evidence="5">
    <location>
        <begin position="208"/>
        <end position="226"/>
    </location>
</feature>
<comment type="cofactor">
    <cofactor evidence="1">
        <name>Mg(2+)</name>
        <dbReference type="ChEBI" id="CHEBI:18420"/>
    </cofactor>
</comment>
<evidence type="ECO:0000259" key="7">
    <source>
        <dbReference type="PROSITE" id="PS50887"/>
    </source>
</evidence>
<dbReference type="CDD" id="cd01949">
    <property type="entry name" value="GGDEF"/>
    <property type="match status" value="1"/>
</dbReference>
<dbReference type="FunFam" id="3.30.70.270:FF:000001">
    <property type="entry name" value="Diguanylate cyclase domain protein"/>
    <property type="match status" value="1"/>
</dbReference>
<comment type="caution">
    <text evidence="8">The sequence shown here is derived from an EMBL/GenBank/DDBJ whole genome shotgun (WGS) entry which is preliminary data.</text>
</comment>
<dbReference type="Pfam" id="PF00990">
    <property type="entry name" value="GGDEF"/>
    <property type="match status" value="1"/>
</dbReference>
<dbReference type="PANTHER" id="PTHR45138:SF9">
    <property type="entry name" value="DIGUANYLATE CYCLASE DGCM-RELATED"/>
    <property type="match status" value="1"/>
</dbReference>
<dbReference type="GO" id="GO:0005886">
    <property type="term" value="C:plasma membrane"/>
    <property type="evidence" value="ECO:0007669"/>
    <property type="project" value="TreeGrafter"/>
</dbReference>
<name>A0A919BEG9_9GAMM</name>
<evidence type="ECO:0000256" key="6">
    <source>
        <dbReference type="SAM" id="SignalP"/>
    </source>
</evidence>
<dbReference type="NCBIfam" id="TIGR00254">
    <property type="entry name" value="GGDEF"/>
    <property type="match status" value="1"/>
</dbReference>
<dbReference type="GO" id="GO:0043709">
    <property type="term" value="P:cell adhesion involved in single-species biofilm formation"/>
    <property type="evidence" value="ECO:0007669"/>
    <property type="project" value="TreeGrafter"/>
</dbReference>
<evidence type="ECO:0000313" key="8">
    <source>
        <dbReference type="EMBL" id="GHF85334.1"/>
    </source>
</evidence>
<keyword evidence="4" id="KW-0175">Coiled coil</keyword>
<dbReference type="SMART" id="SM00267">
    <property type="entry name" value="GGDEF"/>
    <property type="match status" value="1"/>
</dbReference>
<evidence type="ECO:0000313" key="9">
    <source>
        <dbReference type="Proteomes" id="UP000623842"/>
    </source>
</evidence>
<dbReference type="GO" id="GO:1902201">
    <property type="term" value="P:negative regulation of bacterial-type flagellum-dependent cell motility"/>
    <property type="evidence" value="ECO:0007669"/>
    <property type="project" value="TreeGrafter"/>
</dbReference>
<keyword evidence="5" id="KW-0472">Membrane</keyword>
<feature type="coiled-coil region" evidence="4">
    <location>
        <begin position="328"/>
        <end position="385"/>
    </location>
</feature>